<comment type="caution">
    <text evidence="3">The sequence shown here is derived from an EMBL/GenBank/DDBJ whole genome shotgun (WGS) entry which is preliminary data.</text>
</comment>
<dbReference type="Proteomes" id="UP000076925">
    <property type="component" value="Unassembled WGS sequence"/>
</dbReference>
<proteinExistence type="predicted"/>
<feature type="transmembrane region" description="Helical" evidence="2">
    <location>
        <begin position="138"/>
        <end position="161"/>
    </location>
</feature>
<keyword evidence="2" id="KW-0812">Transmembrane</keyword>
<evidence type="ECO:0000256" key="1">
    <source>
        <dbReference type="SAM" id="Coils"/>
    </source>
</evidence>
<dbReference type="OrthoDB" id="594406at2"/>
<keyword evidence="2" id="KW-1133">Transmembrane helix</keyword>
<evidence type="ECO:0008006" key="5">
    <source>
        <dbReference type="Google" id="ProtNLM"/>
    </source>
</evidence>
<keyword evidence="1" id="KW-0175">Coiled coil</keyword>
<evidence type="ECO:0000313" key="4">
    <source>
        <dbReference type="Proteomes" id="UP000076925"/>
    </source>
</evidence>
<feature type="transmembrane region" description="Helical" evidence="2">
    <location>
        <begin position="70"/>
        <end position="93"/>
    </location>
</feature>
<evidence type="ECO:0000313" key="3">
    <source>
        <dbReference type="EMBL" id="KYC37066.1"/>
    </source>
</evidence>
<dbReference type="InterPro" id="IPR025519">
    <property type="entry name" value="DUF4407"/>
</dbReference>
<dbReference type="EMBL" id="ANNX02000047">
    <property type="protein sequence ID" value="KYC37066.1"/>
    <property type="molecule type" value="Genomic_DNA"/>
</dbReference>
<protein>
    <recommendedName>
        <fullName evidence="5">DUF4407 domain-containing protein</fullName>
    </recommendedName>
</protein>
<sequence>MNIYHRSNFGRKSARSIYRKSQQQQTSSIINPQSFKDKKDKVEEFLISFCAAADFKLLKKPEFERERKKYVSIGTSVIFTALLASCSGGYAFFTAVKAINLSVGFGILWGAMILNIDRAMLINMSPKSGKQPNFFQKLVVASPRLLLSIAIGVIISTPLTLKIFEKEINAQIEQDFVKVEKVQQEAKKNEINKVKVELEKIESRIQELKKNKTAKQDELIEEIQGKIGSGKEGEGAAAKSIKESIKKIEDDIAKEEVAKVKEEQRIQPEIEQINQKYDRESNIRKDSDGFLNRFATREKIKHHNPTAGLAIHGVEFLLIAIEVFPLLIKLMSKDGNYEEAIKLEQENTLKNIKKQAENNVEIQERQQLIDYEYQTNDLDRQVLLAKSAKDPQSFNILLKMFELDSLKLDLYNKLLDKLIESINRHNTSQQDFDSIISIYGNSLSDHERATYADLFAQLQKLSQKDLQRTITLLKSVSPQQTA</sequence>
<gene>
    <name evidence="3" type="ORF">WA1_46365</name>
</gene>
<accession>A0A139WXB2</accession>
<dbReference type="RefSeq" id="WP_017744876.1">
    <property type="nucleotide sequence ID" value="NZ_KQ976354.1"/>
</dbReference>
<dbReference type="Pfam" id="PF14362">
    <property type="entry name" value="DUF4407"/>
    <property type="match status" value="1"/>
</dbReference>
<keyword evidence="4" id="KW-1185">Reference proteome</keyword>
<feature type="transmembrane region" description="Helical" evidence="2">
    <location>
        <begin position="99"/>
        <end position="117"/>
    </location>
</feature>
<keyword evidence="2" id="KW-0472">Membrane</keyword>
<dbReference type="AlphaFoldDB" id="A0A139WXB2"/>
<feature type="coiled-coil region" evidence="1">
    <location>
        <begin position="179"/>
        <end position="265"/>
    </location>
</feature>
<organism evidence="3 4">
    <name type="scientific">Scytonema hofmannii PCC 7110</name>
    <dbReference type="NCBI Taxonomy" id="128403"/>
    <lineage>
        <taxon>Bacteria</taxon>
        <taxon>Bacillati</taxon>
        <taxon>Cyanobacteriota</taxon>
        <taxon>Cyanophyceae</taxon>
        <taxon>Nostocales</taxon>
        <taxon>Scytonemataceae</taxon>
        <taxon>Scytonema</taxon>
    </lineage>
</organism>
<evidence type="ECO:0000256" key="2">
    <source>
        <dbReference type="SAM" id="Phobius"/>
    </source>
</evidence>
<dbReference type="STRING" id="128403.WA1_46365"/>
<reference evidence="3 4" key="1">
    <citation type="journal article" date="2013" name="Genome Biol. Evol.">
        <title>Genomes of Stigonematalean cyanobacteria (subsection V) and the evolution of oxygenic photosynthesis from prokaryotes to plastids.</title>
        <authorList>
            <person name="Dagan T."/>
            <person name="Roettger M."/>
            <person name="Stucken K."/>
            <person name="Landan G."/>
            <person name="Koch R."/>
            <person name="Major P."/>
            <person name="Gould S.B."/>
            <person name="Goremykin V.V."/>
            <person name="Rippka R."/>
            <person name="Tandeau de Marsac N."/>
            <person name="Gugger M."/>
            <person name="Lockhart P.J."/>
            <person name="Allen J.F."/>
            <person name="Brune I."/>
            <person name="Maus I."/>
            <person name="Puhler A."/>
            <person name="Martin W.F."/>
        </authorList>
    </citation>
    <scope>NUCLEOTIDE SEQUENCE [LARGE SCALE GENOMIC DNA]</scope>
    <source>
        <strain evidence="3 4">PCC 7110</strain>
    </source>
</reference>
<name>A0A139WXB2_9CYAN</name>